<feature type="compositionally biased region" description="Low complexity" evidence="1">
    <location>
        <begin position="10"/>
        <end position="33"/>
    </location>
</feature>
<feature type="region of interest" description="Disordered" evidence="1">
    <location>
        <begin position="1"/>
        <end position="41"/>
    </location>
</feature>
<gene>
    <name evidence="2" type="ORF">LTRI10_LOCUS16100</name>
</gene>
<reference evidence="2 3" key="1">
    <citation type="submission" date="2024-04" db="EMBL/GenBank/DDBJ databases">
        <authorList>
            <person name="Fracassetti M."/>
        </authorList>
    </citation>
    <scope>NUCLEOTIDE SEQUENCE [LARGE SCALE GENOMIC DNA]</scope>
</reference>
<evidence type="ECO:0000313" key="3">
    <source>
        <dbReference type="Proteomes" id="UP001497516"/>
    </source>
</evidence>
<dbReference type="AlphaFoldDB" id="A0AAV2DL31"/>
<accession>A0AAV2DL31</accession>
<evidence type="ECO:0000313" key="2">
    <source>
        <dbReference type="EMBL" id="CAL1374220.1"/>
    </source>
</evidence>
<sequence length="70" mass="7250">MAGGVATAVSHGESSNDSDMSSSDSKINSESRSVSSKENMSFSSEKLSKLRYLLQSVPSLSPSPPASPSL</sequence>
<dbReference type="EMBL" id="OZ034816">
    <property type="protein sequence ID" value="CAL1374220.1"/>
    <property type="molecule type" value="Genomic_DNA"/>
</dbReference>
<keyword evidence="3" id="KW-1185">Reference proteome</keyword>
<organism evidence="2 3">
    <name type="scientific">Linum trigynum</name>
    <dbReference type="NCBI Taxonomy" id="586398"/>
    <lineage>
        <taxon>Eukaryota</taxon>
        <taxon>Viridiplantae</taxon>
        <taxon>Streptophyta</taxon>
        <taxon>Embryophyta</taxon>
        <taxon>Tracheophyta</taxon>
        <taxon>Spermatophyta</taxon>
        <taxon>Magnoliopsida</taxon>
        <taxon>eudicotyledons</taxon>
        <taxon>Gunneridae</taxon>
        <taxon>Pentapetalae</taxon>
        <taxon>rosids</taxon>
        <taxon>fabids</taxon>
        <taxon>Malpighiales</taxon>
        <taxon>Linaceae</taxon>
        <taxon>Linum</taxon>
    </lineage>
</organism>
<name>A0AAV2DL31_9ROSI</name>
<protein>
    <submittedName>
        <fullName evidence="2">Uncharacterized protein</fullName>
    </submittedName>
</protein>
<dbReference type="Proteomes" id="UP001497516">
    <property type="component" value="Chromosome 3"/>
</dbReference>
<evidence type="ECO:0000256" key="1">
    <source>
        <dbReference type="SAM" id="MobiDB-lite"/>
    </source>
</evidence>
<proteinExistence type="predicted"/>